<dbReference type="PANTHER" id="PTHR34606:SF15">
    <property type="entry name" value="BON DOMAIN-CONTAINING PROTEIN"/>
    <property type="match status" value="1"/>
</dbReference>
<dbReference type="AlphaFoldDB" id="A0A254T6M2"/>
<evidence type="ECO:0000313" key="3">
    <source>
        <dbReference type="Proteomes" id="UP000197535"/>
    </source>
</evidence>
<dbReference type="InterPro" id="IPR007055">
    <property type="entry name" value="BON_dom"/>
</dbReference>
<protein>
    <recommendedName>
        <fullName evidence="1">BON domain-containing protein</fullName>
    </recommendedName>
</protein>
<evidence type="ECO:0000313" key="2">
    <source>
        <dbReference type="EMBL" id="OWW18290.1"/>
    </source>
</evidence>
<keyword evidence="3" id="KW-1185">Reference proteome</keyword>
<evidence type="ECO:0000259" key="1">
    <source>
        <dbReference type="PROSITE" id="PS50914"/>
    </source>
</evidence>
<dbReference type="RefSeq" id="WP_088710556.1">
    <property type="nucleotide sequence ID" value="NZ_LSTO01000012.1"/>
</dbReference>
<dbReference type="Proteomes" id="UP000197535">
    <property type="component" value="Unassembled WGS sequence"/>
</dbReference>
<sequence>MCQYRTAYWPKKIPYFAGFKWPRIWTESSPLAKDENPATKPGNAARTDTQIERDVQDELEMEPSVRADAIGVQVKDGAVTLTGIVDGDGERWLVESVARRIAGVNDVLGRLKVFAPGITPADDNIALACKRVLGRLTPKTDYTIGVLVSNGWVTLSGNVAEGYERWIAETEVANLLSVHGVNSQVRVRSSTGSANAKTAGPGFVQHKLKSGSYEFAVDNDRITWSDVALLWAQHRNMLYAAWSSLRARREIATTRATTRST</sequence>
<dbReference type="EMBL" id="LSTO01000012">
    <property type="protein sequence ID" value="OWW18290.1"/>
    <property type="molecule type" value="Genomic_DNA"/>
</dbReference>
<comment type="caution">
    <text evidence="2">The sequence shown here is derived from an EMBL/GenBank/DDBJ whole genome shotgun (WGS) entry which is preliminary data.</text>
</comment>
<gene>
    <name evidence="2" type="ORF">AYR66_02195</name>
</gene>
<name>A0A254T6M2_9BURK</name>
<feature type="domain" description="BON" evidence="1">
    <location>
        <begin position="47"/>
        <end position="115"/>
    </location>
</feature>
<proteinExistence type="predicted"/>
<dbReference type="InterPro" id="IPR051686">
    <property type="entry name" value="Lipoprotein_DolP"/>
</dbReference>
<accession>A0A254T6M2</accession>
<dbReference type="Gene3D" id="3.30.1340.30">
    <property type="match status" value="2"/>
</dbReference>
<dbReference type="PANTHER" id="PTHR34606">
    <property type="entry name" value="BON DOMAIN-CONTAINING PROTEIN"/>
    <property type="match status" value="1"/>
</dbReference>
<organism evidence="2 3">
    <name type="scientific">Noviherbaspirillum denitrificans</name>
    <dbReference type="NCBI Taxonomy" id="1968433"/>
    <lineage>
        <taxon>Bacteria</taxon>
        <taxon>Pseudomonadati</taxon>
        <taxon>Pseudomonadota</taxon>
        <taxon>Betaproteobacteria</taxon>
        <taxon>Burkholderiales</taxon>
        <taxon>Oxalobacteraceae</taxon>
        <taxon>Noviherbaspirillum</taxon>
    </lineage>
</organism>
<dbReference type="PROSITE" id="PS50914">
    <property type="entry name" value="BON"/>
    <property type="match status" value="1"/>
</dbReference>
<dbReference type="Pfam" id="PF04972">
    <property type="entry name" value="BON"/>
    <property type="match status" value="2"/>
</dbReference>
<reference evidence="2 3" key="1">
    <citation type="submission" date="2016-02" db="EMBL/GenBank/DDBJ databases">
        <authorList>
            <person name="Wen L."/>
            <person name="He K."/>
            <person name="Yang H."/>
        </authorList>
    </citation>
    <scope>NUCLEOTIDE SEQUENCE [LARGE SCALE GENOMIC DNA]</scope>
    <source>
        <strain evidence="2 3">TSA40</strain>
    </source>
</reference>
<dbReference type="OrthoDB" id="870892at2"/>